<evidence type="ECO:0000313" key="9">
    <source>
        <dbReference type="EMBL" id="KAK2647650.1"/>
    </source>
</evidence>
<reference evidence="9" key="1">
    <citation type="journal article" date="2023" name="Plant J.">
        <title>Genome sequences and population genomics provide insights into the demographic history, inbreeding, and mutation load of two 'living fossil' tree species of Dipteronia.</title>
        <authorList>
            <person name="Feng Y."/>
            <person name="Comes H.P."/>
            <person name="Chen J."/>
            <person name="Zhu S."/>
            <person name="Lu R."/>
            <person name="Zhang X."/>
            <person name="Li P."/>
            <person name="Qiu J."/>
            <person name="Olsen K.M."/>
            <person name="Qiu Y."/>
        </authorList>
    </citation>
    <scope>NUCLEOTIDE SEQUENCE</scope>
    <source>
        <strain evidence="9">KIB01</strain>
    </source>
</reference>
<feature type="transmembrane region" description="Helical" evidence="6">
    <location>
        <begin position="305"/>
        <end position="329"/>
    </location>
</feature>
<dbReference type="InterPro" id="IPR043926">
    <property type="entry name" value="ABCG_dom"/>
</dbReference>
<keyword evidence="5 6" id="KW-0472">Membrane</keyword>
<evidence type="ECO:0000256" key="6">
    <source>
        <dbReference type="SAM" id="Phobius"/>
    </source>
</evidence>
<dbReference type="Proteomes" id="UP001280121">
    <property type="component" value="Unassembled WGS sequence"/>
</dbReference>
<feature type="transmembrane region" description="Helical" evidence="6">
    <location>
        <begin position="336"/>
        <end position="358"/>
    </location>
</feature>
<organism evidence="9 10">
    <name type="scientific">Dipteronia dyeriana</name>
    <dbReference type="NCBI Taxonomy" id="168575"/>
    <lineage>
        <taxon>Eukaryota</taxon>
        <taxon>Viridiplantae</taxon>
        <taxon>Streptophyta</taxon>
        <taxon>Embryophyta</taxon>
        <taxon>Tracheophyta</taxon>
        <taxon>Spermatophyta</taxon>
        <taxon>Magnoliopsida</taxon>
        <taxon>eudicotyledons</taxon>
        <taxon>Gunneridae</taxon>
        <taxon>Pentapetalae</taxon>
        <taxon>rosids</taxon>
        <taxon>malvids</taxon>
        <taxon>Sapindales</taxon>
        <taxon>Sapindaceae</taxon>
        <taxon>Hippocastanoideae</taxon>
        <taxon>Acereae</taxon>
        <taxon>Dipteronia</taxon>
    </lineage>
</organism>
<evidence type="ECO:0000256" key="4">
    <source>
        <dbReference type="ARBA" id="ARBA00022989"/>
    </source>
</evidence>
<proteinExistence type="predicted"/>
<dbReference type="PANTHER" id="PTHR48041:SF109">
    <property type="entry name" value="ABC TRANSPORTER G FAMILY MEMBER 20"/>
    <property type="match status" value="1"/>
</dbReference>
<evidence type="ECO:0000259" key="8">
    <source>
        <dbReference type="Pfam" id="PF19055"/>
    </source>
</evidence>
<dbReference type="Gene3D" id="3.40.50.300">
    <property type="entry name" value="P-loop containing nucleotide triphosphate hydrolases"/>
    <property type="match status" value="1"/>
</dbReference>
<evidence type="ECO:0000256" key="2">
    <source>
        <dbReference type="ARBA" id="ARBA00022448"/>
    </source>
</evidence>
<comment type="subcellular location">
    <subcellularLocation>
        <location evidence="1">Membrane</location>
        <topology evidence="1">Multi-pass membrane protein</topology>
    </subcellularLocation>
</comment>
<dbReference type="InterPro" id="IPR013525">
    <property type="entry name" value="ABC2_TM"/>
</dbReference>
<gene>
    <name evidence="9" type="ORF">Ddye_015139</name>
</gene>
<protein>
    <submittedName>
        <fullName evidence="9">Uncharacterized protein</fullName>
    </submittedName>
</protein>
<feature type="transmembrane region" description="Helical" evidence="6">
    <location>
        <begin position="198"/>
        <end position="219"/>
    </location>
</feature>
<keyword evidence="3 6" id="KW-0812">Transmembrane</keyword>
<name>A0AAD9U555_9ROSI</name>
<dbReference type="AlphaFoldDB" id="A0AAD9U555"/>
<dbReference type="GO" id="GO:0140359">
    <property type="term" value="F:ABC-type transporter activity"/>
    <property type="evidence" value="ECO:0007669"/>
    <property type="project" value="InterPro"/>
</dbReference>
<dbReference type="EMBL" id="JANJYI010000005">
    <property type="protein sequence ID" value="KAK2647650.1"/>
    <property type="molecule type" value="Genomic_DNA"/>
</dbReference>
<feature type="domain" description="ABC transporter family G" evidence="8">
    <location>
        <begin position="40"/>
        <end position="103"/>
    </location>
</feature>
<dbReference type="InterPro" id="IPR050352">
    <property type="entry name" value="ABCG_transporters"/>
</dbReference>
<feature type="domain" description="ABC-2 type transporter transmembrane" evidence="7">
    <location>
        <begin position="179"/>
        <end position="388"/>
    </location>
</feature>
<evidence type="ECO:0000256" key="5">
    <source>
        <dbReference type="ARBA" id="ARBA00023136"/>
    </source>
</evidence>
<dbReference type="PANTHER" id="PTHR48041">
    <property type="entry name" value="ABC TRANSPORTER G FAMILY MEMBER 28"/>
    <property type="match status" value="1"/>
</dbReference>
<comment type="caution">
    <text evidence="9">The sequence shown here is derived from an EMBL/GenBank/DDBJ whole genome shotgun (WGS) entry which is preliminary data.</text>
</comment>
<dbReference type="Pfam" id="PF01061">
    <property type="entry name" value="ABC2_membrane"/>
    <property type="match status" value="1"/>
</dbReference>
<feature type="transmembrane region" description="Helical" evidence="6">
    <location>
        <begin position="273"/>
        <end position="299"/>
    </location>
</feature>
<feature type="transmembrane region" description="Helical" evidence="6">
    <location>
        <begin position="460"/>
        <end position="481"/>
    </location>
</feature>
<evidence type="ECO:0000256" key="1">
    <source>
        <dbReference type="ARBA" id="ARBA00004141"/>
    </source>
</evidence>
<keyword evidence="4 6" id="KW-1133">Transmembrane helix</keyword>
<dbReference type="SUPFAM" id="SSF52540">
    <property type="entry name" value="P-loop containing nucleoside triphosphate hydrolases"/>
    <property type="match status" value="1"/>
</dbReference>
<keyword evidence="2" id="KW-0813">Transport</keyword>
<evidence type="ECO:0000313" key="10">
    <source>
        <dbReference type="Proteomes" id="UP001280121"/>
    </source>
</evidence>
<sequence length="487" mass="54961">MTLLFLDEPTSGLDSTSAFMVVKVLQRIAKSGSVVIMSIHQPSYRIARLLDNMIFLSKGRTVYNDKPTSLLKFFEGFGYQIPEKENPTEFALDLIRELEESRTPDGITSLVEFNKSWQQTTKHTNKLCDKPAIISLKCAIKASILKGKVVVATDHNTTPDVSNLKSSSIPSFVNPFWVEIKVISERLLTNSRRIPELFGFRLAIVLLTGFILATLFWKLSDSPKGTQERLGFFLFAIISVLFTCLVEIPMFLQEQYIFIRETSYNAYRHSSYVIAQSLISIPSLIILSLAFALTTFWSVGLAGGFSGFFFFFITIFASFWAGSGVVSFISGFIPNMITAFIVGIAILSYFLLFSGFFISHDQIPPYWIWFHFMSLVKYPYQGVLLSEFSDPMRCMGKGVEVFDGTPFSNLPQSMKFNVLASLRSILGANNTASDSSSCVITGMKILEQKEVMGFSKWNCVWITIAWGCFFRVLFYFTLLLGSKNKRR</sequence>
<keyword evidence="10" id="KW-1185">Reference proteome</keyword>
<evidence type="ECO:0000256" key="3">
    <source>
        <dbReference type="ARBA" id="ARBA00022692"/>
    </source>
</evidence>
<dbReference type="InterPro" id="IPR027417">
    <property type="entry name" value="P-loop_NTPase"/>
</dbReference>
<evidence type="ECO:0000259" key="7">
    <source>
        <dbReference type="Pfam" id="PF01061"/>
    </source>
</evidence>
<dbReference type="GO" id="GO:0016020">
    <property type="term" value="C:membrane"/>
    <property type="evidence" value="ECO:0007669"/>
    <property type="project" value="UniProtKB-SubCell"/>
</dbReference>
<accession>A0AAD9U555</accession>
<feature type="transmembrane region" description="Helical" evidence="6">
    <location>
        <begin position="231"/>
        <end position="252"/>
    </location>
</feature>
<dbReference type="Pfam" id="PF19055">
    <property type="entry name" value="ABC2_membrane_7"/>
    <property type="match status" value="1"/>
</dbReference>